<proteinExistence type="inferred from homology"/>
<dbReference type="Pfam" id="PF13510">
    <property type="entry name" value="Fer2_4"/>
    <property type="match status" value="1"/>
</dbReference>
<evidence type="ECO:0000259" key="4">
    <source>
        <dbReference type="Pfam" id="PF01571"/>
    </source>
</evidence>
<name>A0ABS3F4T5_9PROT</name>
<dbReference type="Pfam" id="PF01266">
    <property type="entry name" value="DAO"/>
    <property type="match status" value="1"/>
</dbReference>
<feature type="domain" description="GCVT N-terminal" evidence="4">
    <location>
        <begin position="408"/>
        <end position="668"/>
    </location>
</feature>
<dbReference type="Proteomes" id="UP000664761">
    <property type="component" value="Unassembled WGS sequence"/>
</dbReference>
<dbReference type="Gene3D" id="3.10.20.440">
    <property type="entry name" value="2Fe-2S iron-sulphur cluster binding domain, sarcosine oxidase, alpha subunit, N-terminal domain"/>
    <property type="match status" value="1"/>
</dbReference>
<dbReference type="PRINTS" id="PR00411">
    <property type="entry name" value="PNDRDTASEI"/>
</dbReference>
<dbReference type="InterPro" id="IPR036188">
    <property type="entry name" value="FAD/NAD-bd_sf"/>
</dbReference>
<keyword evidence="2" id="KW-0560">Oxidoreductase</keyword>
<dbReference type="Gene3D" id="3.30.1360.120">
    <property type="entry name" value="Probable tRNA modification gtpase trme, domain 1"/>
    <property type="match status" value="1"/>
</dbReference>
<sequence>MARIWPIKFRTLGGEISPDYRINGGAIDRSRPVPFRFNGRGYRGFAGDTLASALLAQGVEVPENVSLLRAGEKPAATLTAAQELFDDLTARHRTNGHFRRFLPGYAPSVETGSDAEVEHVYDKADCLIVGSGPTGLATALQRAEAGLDVIVVERDFEFGGSLLYDDQWIDGRAPGDWRRAVLDRLLVMPKVRLLNRTTALLREGETLVHAEERPQQHLTMRDPHLPDLRIRHIQARETVSAAGIDDQIFPFENNRLHGIFKLEYALSLVNRHAVLPGHRLALYVGHTDGYRLAASLLARGLRPVAIIDARAEVPDVCHRFARQAGIPLYPHHRVIRAQGFRRVRRVVIGKAGQDPVNRDIHLDCDSLVQSAGVIPRTVPELLEEGSVLSVTGRTRGETLPHLRRGPLFEAQTRAAAVHRTIHGWRLAAAYPIKGEKVRAASHREALAAWTGVAMSDLSHLGKIDLQGPDALALLERAFGGWASLKTGRMRPFLLTEDGGGALASVLGWRLAPHHFMLTMAAGSLATVRTRLERLVAAEEVAPRLKMTEVTDEWGGVALMGPKAEALLAGSLPMSVMSENLPPMAFRDFSQDDLPVRLARISLSAGAGFEIYTRAGYADILWNLLLEKGKAQGLTLAGTVAREILRIEAGRPGEREINGRTTAADLGLAPPDRLEGRHKSRLQLVGLKSVSHEVEGKPAPPLSVGMTLYEGDGTEPTGPGIGEITSACYSPAHDREIALALLSDGRARVGTLIRAATADGRKVIDVKVQPPCVLPRKEIGHA</sequence>
<dbReference type="InterPro" id="IPR027266">
    <property type="entry name" value="TrmE/GcvT-like"/>
</dbReference>
<dbReference type="InterPro" id="IPR042204">
    <property type="entry name" value="2Fe-2S-bd_N"/>
</dbReference>
<dbReference type="SUPFAM" id="SSF103025">
    <property type="entry name" value="Folate-binding domain"/>
    <property type="match status" value="1"/>
</dbReference>
<evidence type="ECO:0000313" key="7">
    <source>
        <dbReference type="Proteomes" id="UP000664761"/>
    </source>
</evidence>
<evidence type="ECO:0000256" key="1">
    <source>
        <dbReference type="ARBA" id="ARBA00008609"/>
    </source>
</evidence>
<feature type="domain" description="Aminomethyltransferase C-terminal" evidence="5">
    <location>
        <begin position="693"/>
        <end position="768"/>
    </location>
</feature>
<dbReference type="PANTHER" id="PTHR43757">
    <property type="entry name" value="AMINOMETHYLTRANSFERASE"/>
    <property type="match status" value="1"/>
</dbReference>
<evidence type="ECO:0000313" key="6">
    <source>
        <dbReference type="EMBL" id="MBO0333531.1"/>
    </source>
</evidence>
<organism evidence="6 7">
    <name type="scientific">Sneathiella sedimenti</name>
    <dbReference type="NCBI Taxonomy" id="2816034"/>
    <lineage>
        <taxon>Bacteria</taxon>
        <taxon>Pseudomonadati</taxon>
        <taxon>Pseudomonadota</taxon>
        <taxon>Alphaproteobacteria</taxon>
        <taxon>Sneathiellales</taxon>
        <taxon>Sneathiellaceae</taxon>
        <taxon>Sneathiella</taxon>
    </lineage>
</organism>
<dbReference type="RefSeq" id="WP_207043945.1">
    <property type="nucleotide sequence ID" value="NZ_JAFLNC010000002.1"/>
</dbReference>
<dbReference type="Pfam" id="PF01571">
    <property type="entry name" value="GCV_T"/>
    <property type="match status" value="1"/>
</dbReference>
<evidence type="ECO:0000256" key="2">
    <source>
        <dbReference type="ARBA" id="ARBA00023002"/>
    </source>
</evidence>
<comment type="caution">
    <text evidence="6">The sequence shown here is derived from an EMBL/GenBank/DDBJ whole genome shotgun (WGS) entry which is preliminary data.</text>
</comment>
<protein>
    <submittedName>
        <fullName evidence="6">(2Fe-2S)-binding protein</fullName>
    </submittedName>
</protein>
<dbReference type="InterPro" id="IPR028896">
    <property type="entry name" value="GcvT/YgfZ/DmdA"/>
</dbReference>
<feature type="domain" description="FAD dependent oxidoreductase" evidence="3">
    <location>
        <begin position="125"/>
        <end position="161"/>
    </location>
</feature>
<accession>A0ABS3F4T5</accession>
<dbReference type="EMBL" id="JAFLNC010000002">
    <property type="protein sequence ID" value="MBO0333531.1"/>
    <property type="molecule type" value="Genomic_DNA"/>
</dbReference>
<dbReference type="SUPFAM" id="SSF101790">
    <property type="entry name" value="Aminomethyltransferase beta-barrel domain"/>
    <property type="match status" value="1"/>
</dbReference>
<dbReference type="SUPFAM" id="SSF51905">
    <property type="entry name" value="FAD/NAD(P)-binding domain"/>
    <property type="match status" value="1"/>
</dbReference>
<dbReference type="Gene3D" id="3.50.50.60">
    <property type="entry name" value="FAD/NAD(P)-binding domain"/>
    <property type="match status" value="2"/>
</dbReference>
<dbReference type="Pfam" id="PF08669">
    <property type="entry name" value="GCV_T_C"/>
    <property type="match status" value="1"/>
</dbReference>
<dbReference type="InterPro" id="IPR029043">
    <property type="entry name" value="GcvT/YgfZ_C"/>
</dbReference>
<dbReference type="InterPro" id="IPR006076">
    <property type="entry name" value="FAD-dep_OxRdtase"/>
</dbReference>
<reference evidence="6 7" key="1">
    <citation type="submission" date="2021-03" db="EMBL/GenBank/DDBJ databases">
        <title>Sneathiella sp. CAU 1612 isolated from Kang Won-do.</title>
        <authorList>
            <person name="Kim W."/>
        </authorList>
    </citation>
    <scope>NUCLEOTIDE SEQUENCE [LARGE SCALE GENOMIC DNA]</scope>
    <source>
        <strain evidence="6 7">CAU 1612</strain>
    </source>
</reference>
<comment type="similarity">
    <text evidence="1">Belongs to the GcvT family.</text>
</comment>
<dbReference type="InterPro" id="IPR006222">
    <property type="entry name" value="GCVT_N"/>
</dbReference>
<dbReference type="PANTHER" id="PTHR43757:SF2">
    <property type="entry name" value="AMINOMETHYLTRANSFERASE, MITOCHONDRIAL"/>
    <property type="match status" value="1"/>
</dbReference>
<gene>
    <name evidence="6" type="ORF">J0X12_07905</name>
</gene>
<evidence type="ECO:0000259" key="5">
    <source>
        <dbReference type="Pfam" id="PF08669"/>
    </source>
</evidence>
<dbReference type="InterPro" id="IPR013977">
    <property type="entry name" value="GcvT_C"/>
</dbReference>
<evidence type="ECO:0000259" key="3">
    <source>
        <dbReference type="Pfam" id="PF01266"/>
    </source>
</evidence>
<keyword evidence="7" id="KW-1185">Reference proteome</keyword>